<keyword evidence="3" id="KW-0050">Antiport</keyword>
<dbReference type="PROSITE" id="PS51202">
    <property type="entry name" value="RCK_C"/>
    <property type="match status" value="1"/>
</dbReference>
<feature type="transmembrane region" description="Helical" evidence="10">
    <location>
        <begin position="89"/>
        <end position="113"/>
    </location>
</feature>
<dbReference type="OrthoDB" id="9810759at2"/>
<dbReference type="NCBIfam" id="NF003715">
    <property type="entry name" value="PRK05326.1-2"/>
    <property type="match status" value="1"/>
</dbReference>
<dbReference type="GO" id="GO:0015297">
    <property type="term" value="F:antiporter activity"/>
    <property type="evidence" value="ECO:0007669"/>
    <property type="project" value="UniProtKB-KW"/>
</dbReference>
<evidence type="ECO:0000259" key="11">
    <source>
        <dbReference type="PROSITE" id="PS51202"/>
    </source>
</evidence>
<proteinExistence type="predicted"/>
<feature type="transmembrane region" description="Helical" evidence="10">
    <location>
        <begin position="6"/>
        <end position="22"/>
    </location>
</feature>
<feature type="transmembrane region" description="Helical" evidence="10">
    <location>
        <begin position="272"/>
        <end position="294"/>
    </location>
</feature>
<feature type="transmembrane region" description="Helical" evidence="10">
    <location>
        <begin position="365"/>
        <end position="391"/>
    </location>
</feature>
<keyword evidence="6 10" id="KW-0812">Transmembrane</keyword>
<feature type="domain" description="RCK C-terminal" evidence="11">
    <location>
        <begin position="403"/>
        <end position="485"/>
    </location>
</feature>
<name>A0A379MRA3_9BACT</name>
<reference evidence="12 13" key="1">
    <citation type="submission" date="2018-06" db="EMBL/GenBank/DDBJ databases">
        <authorList>
            <consortium name="Pathogen Informatics"/>
            <person name="Doyle S."/>
        </authorList>
    </citation>
    <scope>NUCLEOTIDE SEQUENCE [LARGE SCALE GENOMIC DNA]</scope>
    <source>
        <strain evidence="12 13">NCTC11190</strain>
    </source>
</reference>
<dbReference type="STRING" id="880526.GCA_000427365_00185"/>
<sequence length="494" mass="53299">MNITAGNIILIGSVLLFVSILAGQRAYKFGVPALVLFLAVGMLAGTDGIGGINFDSPGIAQFIGVIALNFILFSGGLDTEWKSVRPVMWQGVILSTAGVLFTAILTGLFVHWIVPGFSLFEGLLLGSIVSSTDAAAVFSILRSKSLKLKHNLRPILEFESGSNDPMAYLLTIICLGLVMNPEASVSEAIVRFFVQIVVGGGAGILFGIAMVWIARHVKLSYMGLYPVMIIALMYFTYAATDAIGGNGFLAVYLAALWLGNHKIPHRASILSFFDGFAWLMQIILFLTLGLLVFPSQIVPVIGIGLLVSVFMILIARPLSVFASLLFFKMPLRSKTFVSWVGLRGAVPIVFATYPLIAGIDKAGMIFNIVFFISLTSILVQGTTLPLFAKWLKVSEPEEKMIGSKPEIDPSEVSDLIEIRVAEGNAYAGRPVSDAPFPDGARITLLRRGDDHIIVTGSTVLEAGDRLIIASQNRDDAEQVYEMLTSADGTRDTEN</sequence>
<dbReference type="Pfam" id="PF00999">
    <property type="entry name" value="Na_H_Exchanger"/>
    <property type="match status" value="1"/>
</dbReference>
<dbReference type="GO" id="GO:1902600">
    <property type="term" value="P:proton transmembrane transport"/>
    <property type="evidence" value="ECO:0007669"/>
    <property type="project" value="InterPro"/>
</dbReference>
<organism evidence="12 13">
    <name type="scientific">Rikenella microfusus</name>
    <dbReference type="NCBI Taxonomy" id="28139"/>
    <lineage>
        <taxon>Bacteria</taxon>
        <taxon>Pseudomonadati</taxon>
        <taxon>Bacteroidota</taxon>
        <taxon>Bacteroidia</taxon>
        <taxon>Bacteroidales</taxon>
        <taxon>Rikenellaceae</taxon>
        <taxon>Rikenella</taxon>
    </lineage>
</organism>
<evidence type="ECO:0000256" key="10">
    <source>
        <dbReference type="SAM" id="Phobius"/>
    </source>
</evidence>
<keyword evidence="9 10" id="KW-0472">Membrane</keyword>
<keyword evidence="7 10" id="KW-1133">Transmembrane helix</keyword>
<dbReference type="InterPro" id="IPR038770">
    <property type="entry name" value="Na+/solute_symporter_sf"/>
</dbReference>
<evidence type="ECO:0000256" key="5">
    <source>
        <dbReference type="ARBA" id="ARBA00022538"/>
    </source>
</evidence>
<dbReference type="Gene3D" id="3.30.70.1450">
    <property type="entry name" value="Regulator of K+ conductance, C-terminal domain"/>
    <property type="match status" value="1"/>
</dbReference>
<evidence type="ECO:0000256" key="2">
    <source>
        <dbReference type="ARBA" id="ARBA00022448"/>
    </source>
</evidence>
<dbReference type="GO" id="GO:0005886">
    <property type="term" value="C:plasma membrane"/>
    <property type="evidence" value="ECO:0007669"/>
    <property type="project" value="UniProtKB-SubCell"/>
</dbReference>
<evidence type="ECO:0000313" key="12">
    <source>
        <dbReference type="EMBL" id="SUE34043.1"/>
    </source>
</evidence>
<feature type="transmembrane region" description="Helical" evidence="10">
    <location>
        <begin position="192"/>
        <end position="212"/>
    </location>
</feature>
<protein>
    <submittedName>
        <fullName evidence="12">Potassium/proton antiporter</fullName>
    </submittedName>
</protein>
<dbReference type="NCBIfam" id="NF003716">
    <property type="entry name" value="PRK05326.1-3"/>
    <property type="match status" value="1"/>
</dbReference>
<feature type="transmembrane region" description="Helical" evidence="10">
    <location>
        <begin position="219"/>
        <end position="237"/>
    </location>
</feature>
<gene>
    <name evidence="12" type="ORF">NCTC11190_01260</name>
</gene>
<dbReference type="PANTHER" id="PTHR32507">
    <property type="entry name" value="NA(+)/H(+) ANTIPORTER 1"/>
    <property type="match status" value="1"/>
</dbReference>
<dbReference type="Gene3D" id="1.20.1530.20">
    <property type="match status" value="1"/>
</dbReference>
<feature type="transmembrane region" description="Helical" evidence="10">
    <location>
        <begin position="119"/>
        <end position="141"/>
    </location>
</feature>
<dbReference type="AlphaFoldDB" id="A0A379MRA3"/>
<feature type="transmembrane region" description="Helical" evidence="10">
    <location>
        <begin position="339"/>
        <end position="359"/>
    </location>
</feature>
<keyword evidence="4" id="KW-1003">Cell membrane</keyword>
<keyword evidence="5" id="KW-0630">Potassium</keyword>
<dbReference type="SUPFAM" id="SSF116726">
    <property type="entry name" value="TrkA C-terminal domain-like"/>
    <property type="match status" value="1"/>
</dbReference>
<dbReference type="InterPro" id="IPR006037">
    <property type="entry name" value="RCK_C"/>
</dbReference>
<accession>A0A379MRA3</accession>
<dbReference type="Proteomes" id="UP000255233">
    <property type="component" value="Unassembled WGS sequence"/>
</dbReference>
<dbReference type="Pfam" id="PF02080">
    <property type="entry name" value="TrkA_C"/>
    <property type="match status" value="1"/>
</dbReference>
<keyword evidence="2" id="KW-0813">Transport</keyword>
<keyword evidence="5" id="KW-0633">Potassium transport</keyword>
<evidence type="ECO:0000256" key="8">
    <source>
        <dbReference type="ARBA" id="ARBA00023065"/>
    </source>
</evidence>
<evidence type="ECO:0000256" key="6">
    <source>
        <dbReference type="ARBA" id="ARBA00022692"/>
    </source>
</evidence>
<dbReference type="InterPro" id="IPR006153">
    <property type="entry name" value="Cation/H_exchanger_TM"/>
</dbReference>
<keyword evidence="8" id="KW-0406">Ion transport</keyword>
<feature type="transmembrane region" description="Helical" evidence="10">
    <location>
        <begin position="29"/>
        <end position="52"/>
    </location>
</feature>
<evidence type="ECO:0000256" key="1">
    <source>
        <dbReference type="ARBA" id="ARBA00004651"/>
    </source>
</evidence>
<dbReference type="PANTHER" id="PTHR32507:SF7">
    <property type="entry name" value="K(+)_H(+) ANTIPORTER NHAP2"/>
    <property type="match status" value="1"/>
</dbReference>
<dbReference type="RefSeq" id="WP_037291284.1">
    <property type="nucleotide sequence ID" value="NZ_CANTWR010000018.1"/>
</dbReference>
<feature type="transmembrane region" description="Helical" evidence="10">
    <location>
        <begin position="243"/>
        <end position="260"/>
    </location>
</feature>
<evidence type="ECO:0000256" key="3">
    <source>
        <dbReference type="ARBA" id="ARBA00022449"/>
    </source>
</evidence>
<dbReference type="GO" id="GO:0008324">
    <property type="term" value="F:monoatomic cation transmembrane transporter activity"/>
    <property type="evidence" value="ECO:0007669"/>
    <property type="project" value="InterPro"/>
</dbReference>
<evidence type="ECO:0000313" key="13">
    <source>
        <dbReference type="Proteomes" id="UP000255233"/>
    </source>
</evidence>
<dbReference type="EMBL" id="UGVL01000001">
    <property type="protein sequence ID" value="SUE34043.1"/>
    <property type="molecule type" value="Genomic_DNA"/>
</dbReference>
<dbReference type="InterPro" id="IPR036721">
    <property type="entry name" value="RCK_C_sf"/>
</dbReference>
<evidence type="ECO:0000256" key="9">
    <source>
        <dbReference type="ARBA" id="ARBA00023136"/>
    </source>
</evidence>
<feature type="transmembrane region" description="Helical" evidence="10">
    <location>
        <begin position="58"/>
        <end position="77"/>
    </location>
</feature>
<comment type="subcellular location">
    <subcellularLocation>
        <location evidence="1">Cell membrane</location>
        <topology evidence="1">Multi-pass membrane protein</topology>
    </subcellularLocation>
</comment>
<evidence type="ECO:0000256" key="4">
    <source>
        <dbReference type="ARBA" id="ARBA00022475"/>
    </source>
</evidence>
<evidence type="ECO:0000256" key="7">
    <source>
        <dbReference type="ARBA" id="ARBA00022989"/>
    </source>
</evidence>
<feature type="transmembrane region" description="Helical" evidence="10">
    <location>
        <begin position="300"/>
        <end position="327"/>
    </location>
</feature>
<dbReference type="GO" id="GO:0006813">
    <property type="term" value="P:potassium ion transport"/>
    <property type="evidence" value="ECO:0007669"/>
    <property type="project" value="UniProtKB-KW"/>
</dbReference>
<keyword evidence="13" id="KW-1185">Reference proteome</keyword>